<organism evidence="1 2">
    <name type="scientific">Mycoplasma wenyonii</name>
    <dbReference type="NCBI Taxonomy" id="65123"/>
    <lineage>
        <taxon>Bacteria</taxon>
        <taxon>Bacillati</taxon>
        <taxon>Mycoplasmatota</taxon>
        <taxon>Mollicutes</taxon>
        <taxon>Mycoplasmataceae</taxon>
        <taxon>Mycoplasma</taxon>
    </lineage>
</organism>
<dbReference type="RefSeq" id="WP_112665016.1">
    <property type="nucleotide sequence ID" value="NZ_QKVO01000001.1"/>
</dbReference>
<dbReference type="AlphaFoldDB" id="A0A328PNR2"/>
<reference evidence="2" key="1">
    <citation type="submission" date="2018-06" db="EMBL/GenBank/DDBJ databases">
        <authorList>
            <person name="Martinez Ocampo F."/>
            <person name="Quiroz Castaneda R.E."/>
            <person name="Rojas Lopez X."/>
        </authorList>
    </citation>
    <scope>NUCLEOTIDE SEQUENCE [LARGE SCALE GENOMIC DNA]</scope>
    <source>
        <strain evidence="2">INIFAP02</strain>
    </source>
</reference>
<keyword evidence="2" id="KW-1185">Reference proteome</keyword>
<evidence type="ECO:0000313" key="1">
    <source>
        <dbReference type="EMBL" id="RAO95355.1"/>
    </source>
</evidence>
<dbReference type="Proteomes" id="UP000249762">
    <property type="component" value="Unassembled WGS sequence"/>
</dbReference>
<proteinExistence type="predicted"/>
<protein>
    <submittedName>
        <fullName evidence="1">Uncharacterized protein</fullName>
    </submittedName>
</protein>
<gene>
    <name evidence="1" type="ORF">DNK47_00705</name>
</gene>
<dbReference type="EMBL" id="QKVO01000001">
    <property type="protein sequence ID" value="RAO95355.1"/>
    <property type="molecule type" value="Genomic_DNA"/>
</dbReference>
<comment type="caution">
    <text evidence="1">The sequence shown here is derived from an EMBL/GenBank/DDBJ whole genome shotgun (WGS) entry which is preliminary data.</text>
</comment>
<name>A0A328PNR2_9MOLU</name>
<dbReference type="OrthoDB" id="402333at2"/>
<evidence type="ECO:0000313" key="2">
    <source>
        <dbReference type="Proteomes" id="UP000249762"/>
    </source>
</evidence>
<accession>A0A328PNR2</accession>
<sequence>MNYLGQLFLRKSTIGYGCLVLLGSVSVAGVAELELKHQIFSKWVGNFTKGIREGISSSSSPTTSQGQAITATQVFGPFVIAGEAVAGAAQTVWPFIKGTYDILKTLKTNTADWWKGIKSFFTSLMEPEIFKRIFENIHQKIWNILVFVVEGKKEAGTFIGLFGGDKKDKTLLMGKLLLGQEIPNAKNFKVKPNVFHHLFSKWMDKPKEIAEKIDRLLSKSIDTLTEKLKSQQDSSGHVYLLDIPTVDAYLKTRKGWHENIFTDIWKRKIHEKITTGKDDSTQAEKWIENLGK</sequence>